<evidence type="ECO:0000256" key="3">
    <source>
        <dbReference type="SAM" id="MobiDB-lite"/>
    </source>
</evidence>
<sequence length="632" mass="69543">MPRKRRAAAKAAPAARKSVAKHTPEDSDVEMHDAPASPAAQAEDREESTLPEQHDAEQDDDQDETGEEAKSAQPQEPEQEKGQELEKEGEQIAEGDDEQEPTVPSTPLPDSEEPSRQDTPSRTPGRVSAIPPGPRKRRPGRPPKNRPPDWEAPETGEPRSDASAPPRKRGRGRPSAGGRWGKSRGGPSHVTQVPVDKEGNMMNVINDEVDLPEDPEGETKVDKLGNLLGGREYRVRTFTILDRGERQYMLSTEPARCIGFRDSYLFFQKHKLLYKIIIDDDEKRNLIEREIIPHSYKGRAIGVVTARSVFREFGAKIIIGGRKVIDDYGVKAAKERGDVEGELAVPEDILPGPGETYDRNRYVAWHGASSVYHSGAPSVPMPAGKAMEAKKKKVIVTGDNWMVEHARASSAFNSSLVKMRREAMSGVYDIHTNTMLYPRDMQPSHIRVERVEPPQEESAADRQKLIDSANKELQRLQISTAETPVLNGITTENGGEGSNATKSDSKENSAPAPKTTAAGPPSGSSAIFPPVASRVSRHYAVQDVYYETPSYTALGAPGPNGSGHSSGLVTVDPNTGEPIFNMDTELLKELPPECREAYIEAAMKEWEWKRQFTPVGENRGVSRPKMSYSYAP</sequence>
<dbReference type="OrthoDB" id="5598844at2759"/>
<evidence type="ECO:0000256" key="2">
    <source>
        <dbReference type="ARBA" id="ARBA00023163"/>
    </source>
</evidence>
<feature type="compositionally biased region" description="Low complexity" evidence="3">
    <location>
        <begin position="509"/>
        <end position="523"/>
    </location>
</feature>
<feature type="compositionally biased region" description="Acidic residues" evidence="3">
    <location>
        <begin position="91"/>
        <end position="100"/>
    </location>
</feature>
<organism evidence="4 5">
    <name type="scientific">Coccidioides immitis (strain RS)</name>
    <name type="common">Valley fever fungus</name>
    <dbReference type="NCBI Taxonomy" id="246410"/>
    <lineage>
        <taxon>Eukaryota</taxon>
        <taxon>Fungi</taxon>
        <taxon>Dikarya</taxon>
        <taxon>Ascomycota</taxon>
        <taxon>Pezizomycotina</taxon>
        <taxon>Eurotiomycetes</taxon>
        <taxon>Eurotiomycetidae</taxon>
        <taxon>Onygenales</taxon>
        <taxon>Onygenaceae</taxon>
        <taxon>Coccidioides</taxon>
    </lineage>
</organism>
<dbReference type="STRING" id="246410.A0A0D8JWK2"/>
<feature type="compositionally biased region" description="Polar residues" evidence="3">
    <location>
        <begin position="484"/>
        <end position="502"/>
    </location>
</feature>
<feature type="compositionally biased region" description="Basic residues" evidence="3">
    <location>
        <begin position="134"/>
        <end position="144"/>
    </location>
</feature>
<dbReference type="InterPro" id="IPR013933">
    <property type="entry name" value="CRC_Rsc7/Swp82"/>
</dbReference>
<dbReference type="GO" id="GO:0031490">
    <property type="term" value="F:chromatin DNA binding"/>
    <property type="evidence" value="ECO:0007669"/>
    <property type="project" value="TreeGrafter"/>
</dbReference>
<dbReference type="Pfam" id="PF08624">
    <property type="entry name" value="CRC_subunit"/>
    <property type="match status" value="1"/>
</dbReference>
<evidence type="ECO:0000256" key="1">
    <source>
        <dbReference type="ARBA" id="ARBA00023015"/>
    </source>
</evidence>
<feature type="region of interest" description="Disordered" evidence="3">
    <location>
        <begin position="1"/>
        <end position="194"/>
    </location>
</feature>
<feature type="compositionally biased region" description="Basic and acidic residues" evidence="3">
    <location>
        <begin position="78"/>
        <end position="90"/>
    </location>
</feature>
<dbReference type="InParanoid" id="A0A0D8JWK2"/>
<keyword evidence="5" id="KW-1185">Reference proteome</keyword>
<dbReference type="GO" id="GO:0016586">
    <property type="term" value="C:RSC-type complex"/>
    <property type="evidence" value="ECO:0007669"/>
    <property type="project" value="TreeGrafter"/>
</dbReference>
<dbReference type="EMBL" id="GG704916">
    <property type="protein sequence ID" value="KJF61519.1"/>
    <property type="molecule type" value="Genomic_DNA"/>
</dbReference>
<proteinExistence type="predicted"/>
<dbReference type="GeneID" id="24163583"/>
<dbReference type="VEuPathDB" id="FungiDB:CIMG_11144"/>
<dbReference type="OMA" id="SANWQFE"/>
<evidence type="ECO:0000313" key="4">
    <source>
        <dbReference type="EMBL" id="KJF61519.1"/>
    </source>
</evidence>
<feature type="compositionally biased region" description="Acidic residues" evidence="3">
    <location>
        <begin position="57"/>
        <end position="66"/>
    </location>
</feature>
<gene>
    <name evidence="4" type="ORF">CIMG_11144</name>
</gene>
<dbReference type="RefSeq" id="XP_012213678.1">
    <property type="nucleotide sequence ID" value="XM_012358255.1"/>
</dbReference>
<name>A0A0D8JWK2_COCIM</name>
<feature type="compositionally biased region" description="Basic and acidic residues" evidence="3">
    <location>
        <begin position="22"/>
        <end position="33"/>
    </location>
</feature>
<dbReference type="PANTHER" id="PTHR22597">
    <property type="entry name" value="POLYCOMB GROUP PROTEIN"/>
    <property type="match status" value="1"/>
</dbReference>
<keyword evidence="2" id="KW-0804">Transcription</keyword>
<reference evidence="5" key="2">
    <citation type="journal article" date="2010" name="Genome Res.">
        <title>Population genomic sequencing of Coccidioides fungi reveals recent hybridization and transposon control.</title>
        <authorList>
            <person name="Neafsey D.E."/>
            <person name="Barker B.M."/>
            <person name="Sharpton T.J."/>
            <person name="Stajich J.E."/>
            <person name="Park D.J."/>
            <person name="Whiston E."/>
            <person name="Hung C.-Y."/>
            <person name="McMahan C."/>
            <person name="White J."/>
            <person name="Sykes S."/>
            <person name="Heiman D."/>
            <person name="Young S."/>
            <person name="Zeng Q."/>
            <person name="Abouelleil A."/>
            <person name="Aftuck L."/>
            <person name="Bessette D."/>
            <person name="Brown A."/>
            <person name="FitzGerald M."/>
            <person name="Lui A."/>
            <person name="Macdonald J.P."/>
            <person name="Priest M."/>
            <person name="Orbach M.J."/>
            <person name="Galgiani J.N."/>
            <person name="Kirkland T.N."/>
            <person name="Cole G.T."/>
            <person name="Birren B.W."/>
            <person name="Henn M.R."/>
            <person name="Taylor J.W."/>
            <person name="Rounsley S.D."/>
        </authorList>
    </citation>
    <scope>GENOME REANNOTATION</scope>
    <source>
        <strain evidence="5">RS</strain>
    </source>
</reference>
<evidence type="ECO:0000313" key="5">
    <source>
        <dbReference type="Proteomes" id="UP000001261"/>
    </source>
</evidence>
<protein>
    <submittedName>
        <fullName evidence="4">Nuclear localization protein NPL6</fullName>
    </submittedName>
</protein>
<dbReference type="KEGG" id="cim:CIMG_11144"/>
<reference evidence="5" key="1">
    <citation type="journal article" date="2009" name="Genome Res.">
        <title>Comparative genomic analyses of the human fungal pathogens Coccidioides and their relatives.</title>
        <authorList>
            <person name="Sharpton T.J."/>
            <person name="Stajich J.E."/>
            <person name="Rounsley S.D."/>
            <person name="Gardner M.J."/>
            <person name="Wortman J.R."/>
            <person name="Jordar V.S."/>
            <person name="Maiti R."/>
            <person name="Kodira C.D."/>
            <person name="Neafsey D.E."/>
            <person name="Zeng Q."/>
            <person name="Hung C.-Y."/>
            <person name="McMahan C."/>
            <person name="Muszewska A."/>
            <person name="Grynberg M."/>
            <person name="Mandel M.A."/>
            <person name="Kellner E.M."/>
            <person name="Barker B.M."/>
            <person name="Galgiani J.N."/>
            <person name="Orbach M.J."/>
            <person name="Kirkland T.N."/>
            <person name="Cole G.T."/>
            <person name="Henn M.R."/>
            <person name="Birren B.W."/>
            <person name="Taylor J.W."/>
        </authorList>
    </citation>
    <scope>NUCLEOTIDE SEQUENCE [LARGE SCALE GENOMIC DNA]</scope>
    <source>
        <strain evidence="5">RS</strain>
    </source>
</reference>
<dbReference type="PANTHER" id="PTHR22597:SF3">
    <property type="entry name" value="CHROMATIN STRUCTURE-REMODELING COMPLEX SUBUNIT RSC7"/>
    <property type="match status" value="1"/>
</dbReference>
<dbReference type="AlphaFoldDB" id="A0A0D8JWK2"/>
<accession>A0A0D8JWK2</accession>
<feature type="region of interest" description="Disordered" evidence="3">
    <location>
        <begin position="484"/>
        <end position="529"/>
    </location>
</feature>
<dbReference type="Proteomes" id="UP000001261">
    <property type="component" value="Unassembled WGS sequence"/>
</dbReference>
<keyword evidence="1" id="KW-0805">Transcription regulation</keyword>